<dbReference type="PANTHER" id="PTHR24096:SF394">
    <property type="entry name" value="LUCIFERIN 4-MONOOXYGENASE"/>
    <property type="match status" value="1"/>
</dbReference>
<name>A0A8B7PCR5_HYAAZ</name>
<evidence type="ECO:0000256" key="2">
    <source>
        <dbReference type="ARBA" id="ARBA00023140"/>
    </source>
</evidence>
<evidence type="ECO:0000256" key="1">
    <source>
        <dbReference type="ARBA" id="ARBA00004275"/>
    </source>
</evidence>
<feature type="domain" description="AMP-dependent synthetase/ligase" evidence="3">
    <location>
        <begin position="132"/>
        <end position="504"/>
    </location>
</feature>
<reference evidence="6" key="1">
    <citation type="submission" date="2025-08" db="UniProtKB">
        <authorList>
            <consortium name="RefSeq"/>
        </authorList>
    </citation>
    <scope>IDENTIFICATION</scope>
    <source>
        <tissue evidence="6">Whole organism</tissue>
    </source>
</reference>
<keyword evidence="2" id="KW-0576">Peroxisome</keyword>
<dbReference type="InterPro" id="IPR045851">
    <property type="entry name" value="AMP-bd_C_sf"/>
</dbReference>
<dbReference type="AlphaFoldDB" id="A0A8B7PCR5"/>
<dbReference type="Pfam" id="PF00501">
    <property type="entry name" value="AMP-binding"/>
    <property type="match status" value="1"/>
</dbReference>
<evidence type="ECO:0000259" key="3">
    <source>
        <dbReference type="Pfam" id="PF00501"/>
    </source>
</evidence>
<dbReference type="GO" id="GO:0004467">
    <property type="term" value="F:long-chain fatty acid-CoA ligase activity"/>
    <property type="evidence" value="ECO:0007669"/>
    <property type="project" value="TreeGrafter"/>
</dbReference>
<dbReference type="InterPro" id="IPR025110">
    <property type="entry name" value="AMP-bd_C"/>
</dbReference>
<proteinExistence type="predicted"/>
<dbReference type="RefSeq" id="XP_018023929.1">
    <property type="nucleotide sequence ID" value="XM_018168440.2"/>
</dbReference>
<keyword evidence="6" id="KW-0436">Ligase</keyword>
<dbReference type="Pfam" id="PF13193">
    <property type="entry name" value="AMP-binding_C"/>
    <property type="match status" value="1"/>
</dbReference>
<dbReference type="SUPFAM" id="SSF56801">
    <property type="entry name" value="Acetyl-CoA synthetase-like"/>
    <property type="match status" value="1"/>
</dbReference>
<protein>
    <submittedName>
        <fullName evidence="6">Probable 4-coumarate--CoA ligase 3</fullName>
    </submittedName>
</protein>
<dbReference type="PROSITE" id="PS00455">
    <property type="entry name" value="AMP_BINDING"/>
    <property type="match status" value="1"/>
</dbReference>
<accession>A0A8B7PCR5</accession>
<evidence type="ECO:0000313" key="5">
    <source>
        <dbReference type="Proteomes" id="UP000694843"/>
    </source>
</evidence>
<keyword evidence="5" id="KW-1185">Reference proteome</keyword>
<dbReference type="OMA" id="IGRFKEM"/>
<dbReference type="KEGG" id="hazt:108679727"/>
<feature type="domain" description="AMP-binding enzyme C-terminal" evidence="4">
    <location>
        <begin position="556"/>
        <end position="638"/>
    </location>
</feature>
<dbReference type="InterPro" id="IPR042099">
    <property type="entry name" value="ANL_N_sf"/>
</dbReference>
<dbReference type="Proteomes" id="UP000694843">
    <property type="component" value="Unplaced"/>
</dbReference>
<evidence type="ECO:0000313" key="6">
    <source>
        <dbReference type="RefSeq" id="XP_018023929.1"/>
    </source>
</evidence>
<comment type="subcellular location">
    <subcellularLocation>
        <location evidence="1">Peroxisome</location>
    </subcellularLocation>
</comment>
<dbReference type="InterPro" id="IPR000873">
    <property type="entry name" value="AMP-dep_synth/lig_dom"/>
</dbReference>
<dbReference type="InterPro" id="IPR020845">
    <property type="entry name" value="AMP-binding_CS"/>
</dbReference>
<gene>
    <name evidence="6" type="primary">LOC108679727</name>
</gene>
<dbReference type="PANTHER" id="PTHR24096">
    <property type="entry name" value="LONG-CHAIN-FATTY-ACID--COA LIGASE"/>
    <property type="match status" value="1"/>
</dbReference>
<dbReference type="GO" id="GO:0005777">
    <property type="term" value="C:peroxisome"/>
    <property type="evidence" value="ECO:0007669"/>
    <property type="project" value="UniProtKB-SubCell"/>
</dbReference>
<dbReference type="GO" id="GO:0046949">
    <property type="term" value="P:fatty-acyl-CoA biosynthetic process"/>
    <property type="evidence" value="ECO:0007669"/>
    <property type="project" value="TreeGrafter"/>
</dbReference>
<dbReference type="Gene3D" id="3.40.50.12780">
    <property type="entry name" value="N-terminal domain of ligase-like"/>
    <property type="match status" value="1"/>
</dbReference>
<organism evidence="5 6">
    <name type="scientific">Hyalella azteca</name>
    <name type="common">Amphipod</name>
    <dbReference type="NCBI Taxonomy" id="294128"/>
    <lineage>
        <taxon>Eukaryota</taxon>
        <taxon>Metazoa</taxon>
        <taxon>Ecdysozoa</taxon>
        <taxon>Arthropoda</taxon>
        <taxon>Crustacea</taxon>
        <taxon>Multicrustacea</taxon>
        <taxon>Malacostraca</taxon>
        <taxon>Eumalacostraca</taxon>
        <taxon>Peracarida</taxon>
        <taxon>Amphipoda</taxon>
        <taxon>Senticaudata</taxon>
        <taxon>Talitrida</taxon>
        <taxon>Talitroidea</taxon>
        <taxon>Hyalellidae</taxon>
        <taxon>Hyalella</taxon>
    </lineage>
</organism>
<dbReference type="OrthoDB" id="10253869at2759"/>
<sequence>MCFRFQRHITFLYFLRHEIFHGMFRVSRLACQRPGKSQIASSLAHGHGRRALVWCVGIPSLQDQQRRVFHGGSAPLSCLRSAFHDRYFLRKKIAFKTSKPSCQISTSSDQGVLRADVWLDPLPNRDFVSFLFERFQQWPDNTAILCDETGRSYSYGALMEGSLRWGSALKGLSKDGSVPASVAIMSHNVPEYPLVIFGAQGAGCSVTTISVVATPPEIARQLDDSDASVVVVDASLEAQAREALTRTTSGRDVVLVTIGKSAHGFPDLLDIINDNSLATVDRVENHPDKMALILYSSGTTGTPKGVCSSHRVLSNYLPILTHPSCYPPSLASPGKQVTSIGLMPFYHGFGLLAVAMGCFYLGHRLVCAPQPSPARFAELTKKYRPLILHLVPPLLNFLTQSPLVSAEHLASVSNVIVTGAPVHPAVAKAFTEKASQKIAFQEALGMTEILCLTLTPLLQQKLGSCGKLFPNMEARVEDLETREPLGPHRPGELVVRGPPLFSHYHKNPEATAAAFTPDGWFRTGDVVCYDEDGFLSVVDRFKELIKVKAFQVSPSELEDLILQVEEVLDVGVVGVPDDRSGELPRAFVVLKENVTDPQILGQISNKINSHMKENAAPYKQLAAGIFYVETLPKNRTGKLLRRELRDMAVKT</sequence>
<evidence type="ECO:0000259" key="4">
    <source>
        <dbReference type="Pfam" id="PF13193"/>
    </source>
</evidence>
<dbReference type="GeneID" id="108679727"/>
<dbReference type="Gene3D" id="3.30.300.30">
    <property type="match status" value="1"/>
</dbReference>